<name>A0AAD5E3J7_UMBRA</name>
<dbReference type="EMBL" id="MU620962">
    <property type="protein sequence ID" value="KAI8576079.1"/>
    <property type="molecule type" value="Genomic_DNA"/>
</dbReference>
<evidence type="ECO:0000256" key="2">
    <source>
        <dbReference type="SAM" id="MobiDB-lite"/>
    </source>
</evidence>
<feature type="region of interest" description="Disordered" evidence="2">
    <location>
        <begin position="134"/>
        <end position="227"/>
    </location>
</feature>
<dbReference type="RefSeq" id="XP_051441083.1">
    <property type="nucleotide sequence ID" value="XM_051591828.1"/>
</dbReference>
<evidence type="ECO:0000256" key="1">
    <source>
        <dbReference type="SAM" id="Coils"/>
    </source>
</evidence>
<comment type="caution">
    <text evidence="3">The sequence shown here is derived from an EMBL/GenBank/DDBJ whole genome shotgun (WGS) entry which is preliminary data.</text>
</comment>
<dbReference type="AlphaFoldDB" id="A0AAD5E3J7"/>
<dbReference type="Proteomes" id="UP001206595">
    <property type="component" value="Unassembled WGS sequence"/>
</dbReference>
<gene>
    <name evidence="3" type="ORF">K450DRAFT_258370</name>
</gene>
<feature type="compositionally biased region" description="Polar residues" evidence="2">
    <location>
        <begin position="174"/>
        <end position="190"/>
    </location>
</feature>
<accession>A0AAD5E3J7</accession>
<feature type="region of interest" description="Disordered" evidence="2">
    <location>
        <begin position="80"/>
        <end position="115"/>
    </location>
</feature>
<organism evidence="3 4">
    <name type="scientific">Umbelopsis ramanniana AG</name>
    <dbReference type="NCBI Taxonomy" id="1314678"/>
    <lineage>
        <taxon>Eukaryota</taxon>
        <taxon>Fungi</taxon>
        <taxon>Fungi incertae sedis</taxon>
        <taxon>Mucoromycota</taxon>
        <taxon>Mucoromycotina</taxon>
        <taxon>Umbelopsidomycetes</taxon>
        <taxon>Umbelopsidales</taxon>
        <taxon>Umbelopsidaceae</taxon>
        <taxon>Umbelopsis</taxon>
    </lineage>
</organism>
<keyword evidence="1" id="KW-0175">Coiled coil</keyword>
<dbReference type="GeneID" id="75917171"/>
<feature type="compositionally biased region" description="Basic and acidic residues" evidence="2">
    <location>
        <begin position="146"/>
        <end position="162"/>
    </location>
</feature>
<feature type="compositionally biased region" description="Polar residues" evidence="2">
    <location>
        <begin position="80"/>
        <end position="99"/>
    </location>
</feature>
<feature type="coiled-coil region" evidence="1">
    <location>
        <begin position="42"/>
        <end position="69"/>
    </location>
</feature>
<feature type="compositionally biased region" description="Polar residues" evidence="2">
    <location>
        <begin position="209"/>
        <end position="226"/>
    </location>
</feature>
<evidence type="ECO:0000313" key="3">
    <source>
        <dbReference type="EMBL" id="KAI8576079.1"/>
    </source>
</evidence>
<sequence length="358" mass="39932">MEAFLSSLPPYVHEFLDKEPPIEVFNVLRELICFAVLYSNDRKNIQRQTERLLEENAQLQENVSQSTEDQISSQTNLSGTVIESNQGSPSQKSEAQGSNRNEKSPIPATFPDWWSHLAPQDDLDATINNVKENAIDEASSSPKQDNQVKRSELEKTRKKEDSAPYTAWVPLDTTPKSRPVSTILTSSPVSRTKPAVSNKRHSIAVTNPARRQSQTSAPFQGNTQREQALDRKAQTVSARLSYLAQPKKIAEPVKSTRSETMPTTIHIAPRNVPLAKPAQTALVKARSLRARTKTEERSPSPVIAPTPAYVQNAKSKIDWEAIKRERRTAPPESVSFEFVPLDGEDESNADEAKKIDDE</sequence>
<evidence type="ECO:0000313" key="4">
    <source>
        <dbReference type="Proteomes" id="UP001206595"/>
    </source>
</evidence>
<feature type="region of interest" description="Disordered" evidence="2">
    <location>
        <begin position="325"/>
        <end position="358"/>
    </location>
</feature>
<proteinExistence type="predicted"/>
<reference evidence="3" key="1">
    <citation type="submission" date="2021-06" db="EMBL/GenBank/DDBJ databases">
        <authorList>
            <consortium name="DOE Joint Genome Institute"/>
            <person name="Mondo S.J."/>
            <person name="Amses K.R."/>
            <person name="Simmons D.R."/>
            <person name="Longcore J.E."/>
            <person name="Seto K."/>
            <person name="Alves G.H."/>
            <person name="Bonds A.E."/>
            <person name="Quandt C.A."/>
            <person name="Davis W.J."/>
            <person name="Chang Y."/>
            <person name="Letcher P.M."/>
            <person name="Powell M.J."/>
            <person name="Kuo A."/>
            <person name="Labutti K."/>
            <person name="Pangilinan J."/>
            <person name="Andreopoulos W."/>
            <person name="Tritt A."/>
            <person name="Riley R."/>
            <person name="Hundley H."/>
            <person name="Johnson J."/>
            <person name="Lipzen A."/>
            <person name="Barry K."/>
            <person name="Berbee M.L."/>
            <person name="Buchler N.E."/>
            <person name="Grigoriev I.V."/>
            <person name="Spatafora J.W."/>
            <person name="Stajich J.E."/>
            <person name="James T.Y."/>
        </authorList>
    </citation>
    <scope>NUCLEOTIDE SEQUENCE</scope>
    <source>
        <strain evidence="3">AG</strain>
    </source>
</reference>
<reference evidence="3" key="2">
    <citation type="journal article" date="2022" name="Proc. Natl. Acad. Sci. U.S.A.">
        <title>Diploid-dominant life cycles characterize the early evolution of Fungi.</title>
        <authorList>
            <person name="Amses K.R."/>
            <person name="Simmons D.R."/>
            <person name="Longcore J.E."/>
            <person name="Mondo S.J."/>
            <person name="Seto K."/>
            <person name="Jeronimo G.H."/>
            <person name="Bonds A.E."/>
            <person name="Quandt C.A."/>
            <person name="Davis W.J."/>
            <person name="Chang Y."/>
            <person name="Federici B.A."/>
            <person name="Kuo A."/>
            <person name="LaButti K."/>
            <person name="Pangilinan J."/>
            <person name="Andreopoulos W."/>
            <person name="Tritt A."/>
            <person name="Riley R."/>
            <person name="Hundley H."/>
            <person name="Johnson J."/>
            <person name="Lipzen A."/>
            <person name="Barry K."/>
            <person name="Lang B.F."/>
            <person name="Cuomo C.A."/>
            <person name="Buchler N.E."/>
            <person name="Grigoriev I.V."/>
            <person name="Spatafora J.W."/>
            <person name="Stajich J.E."/>
            <person name="James T.Y."/>
        </authorList>
    </citation>
    <scope>NUCLEOTIDE SEQUENCE</scope>
    <source>
        <strain evidence="3">AG</strain>
    </source>
</reference>
<keyword evidence="4" id="KW-1185">Reference proteome</keyword>
<protein>
    <submittedName>
        <fullName evidence="3">Uncharacterized protein</fullName>
    </submittedName>
</protein>